<dbReference type="EMBL" id="CP101471">
    <property type="protein sequence ID" value="UTT51604.1"/>
    <property type="molecule type" value="Genomic_DNA"/>
</dbReference>
<keyword evidence="2" id="KW-1185">Reference proteome</keyword>
<name>A0ACD4B2A0_MICMQ</name>
<dbReference type="Proteomes" id="UP001060245">
    <property type="component" value="Chromosome"/>
</dbReference>
<gene>
    <name evidence="1" type="ORF">NMQ05_10910</name>
</gene>
<sequence>MTGTHRRIRTSRRRPRPQDRWRGAAAFGLSALVAVGAALVPAAPALAAAGDPFDPSVPTVFIGQQSPTQLYTAVQGAGAVTFEPTGPVADRTYNAIGFNSLDNYLYGLRVESGNKTSLQRVGQDGQVTGLGGVTGLPTPAENDAYNQGSFGAGASAGTLYVRNQLDANSMWAINVGSLPAAGAASATRIPLSGAGVPNVSDITWKDGFLWGMYNNDRMYRINPVNGQVSSWATGLGITGDFGAQWQYGNGNIGLSRNVDGGVFQIAIDLPGSATPGFRLVSSTSGPASSNNDGASIAGLPVDLGLTKTGPDEYTPGGTITYTLTVTNNGPGASSGSVVTDQVPASVTSVSSPTPGCDVDGNALSCSLGELAPSESTTLTVTGTVAAGTTGELTNTASVTGNEQDPTPGNNTDSWTVSPVIVPAPALALVKSNDAGEEAISVGQIITYTFLVTNTGNVAVADIRIDETAFTGAGALGAVSCPVTSLTPGASTACTADYTVEQGDVDAGSIENTAAAAGTTPGGAVTSDPSSTVAPSASNPAVSLVKSADTAGPVALGASVNYSFLVTNTGNVTLQGIAVDDPRLAGVGVSVSCPVASLVPGASTNCVADDPYVVTESDVLAGEVVNTATAGAAGPGGEPVSSAPSTSTLPTVAAAPALAMVKSAELADGDGDGSMDVGETILFSFSVTNTGNVTLAGVLIGDPFLQDLGIGVTCEAEVLAPGATALCVADESYVVTQTDIDAGEVVNVATATGTPPAGEPVESAPSTTVTTGAATPGISGVKSADLRDTNGNGRADAGEEIVFTITVTNTGDITLSEISVDDRMVDVVCPTGALAPGSTVDCVSSAYRVTAADVTAGEVRNVATVAGETPGAQSVSASTNVTRTPAGPVPSAPSTDPLANTGAEVPAFWTAAVVLLGIGVVLFLVGRRRRSNIEH</sequence>
<reference evidence="1" key="1">
    <citation type="submission" date="2022-07" db="EMBL/GenBank/DDBJ databases">
        <title>Complete genome of DND4.</title>
        <authorList>
            <person name="Cao G."/>
        </authorList>
    </citation>
    <scope>NUCLEOTIDE SEQUENCE</scope>
    <source>
        <strain evidence="1">DND4</strain>
    </source>
</reference>
<protein>
    <submittedName>
        <fullName evidence="1">Uncharacterized protein</fullName>
    </submittedName>
</protein>
<evidence type="ECO:0000313" key="2">
    <source>
        <dbReference type="Proteomes" id="UP001060245"/>
    </source>
</evidence>
<proteinExistence type="predicted"/>
<evidence type="ECO:0000313" key="1">
    <source>
        <dbReference type="EMBL" id="UTT51604.1"/>
    </source>
</evidence>
<accession>A0ACD4B2A0</accession>
<organism evidence="1 2">
    <name type="scientific">Microbacterium maritypicum</name>
    <name type="common">Microbacterium liquefaciens</name>
    <dbReference type="NCBI Taxonomy" id="33918"/>
    <lineage>
        <taxon>Bacteria</taxon>
        <taxon>Bacillati</taxon>
        <taxon>Actinomycetota</taxon>
        <taxon>Actinomycetes</taxon>
        <taxon>Micrococcales</taxon>
        <taxon>Microbacteriaceae</taxon>
        <taxon>Microbacterium</taxon>
    </lineage>
</organism>